<protein>
    <submittedName>
        <fullName evidence="2">Uncharacterized protein</fullName>
    </submittedName>
</protein>
<evidence type="ECO:0000256" key="1">
    <source>
        <dbReference type="SAM" id="Phobius"/>
    </source>
</evidence>
<accession>A0AAP0JMU6</accession>
<name>A0AAP0JMU6_9MAGN</name>
<proteinExistence type="predicted"/>
<dbReference type="Proteomes" id="UP001417504">
    <property type="component" value="Unassembled WGS sequence"/>
</dbReference>
<keyword evidence="1" id="KW-1133">Transmembrane helix</keyword>
<feature type="transmembrane region" description="Helical" evidence="1">
    <location>
        <begin position="12"/>
        <end position="31"/>
    </location>
</feature>
<reference evidence="2 3" key="1">
    <citation type="submission" date="2024-01" db="EMBL/GenBank/DDBJ databases">
        <title>Genome assemblies of Stephania.</title>
        <authorList>
            <person name="Yang L."/>
        </authorList>
    </citation>
    <scope>NUCLEOTIDE SEQUENCE [LARGE SCALE GENOMIC DNA]</scope>
    <source>
        <strain evidence="2">QJT</strain>
        <tissue evidence="2">Leaf</tissue>
    </source>
</reference>
<dbReference type="EMBL" id="JBBNAE010000003">
    <property type="protein sequence ID" value="KAK9136971.1"/>
    <property type="molecule type" value="Genomic_DNA"/>
</dbReference>
<comment type="caution">
    <text evidence="2">The sequence shown here is derived from an EMBL/GenBank/DDBJ whole genome shotgun (WGS) entry which is preliminary data.</text>
</comment>
<keyword evidence="3" id="KW-1185">Reference proteome</keyword>
<gene>
    <name evidence="2" type="ORF">Sjap_007565</name>
</gene>
<dbReference type="AlphaFoldDB" id="A0AAP0JMU6"/>
<sequence length="66" mass="6838">MCPSTCGLPLKSFVPVAAMYSFACLLVLSITSHGLSSSPLNTFSIVESAPCCPAYASCSSELPMFA</sequence>
<organism evidence="2 3">
    <name type="scientific">Stephania japonica</name>
    <dbReference type="NCBI Taxonomy" id="461633"/>
    <lineage>
        <taxon>Eukaryota</taxon>
        <taxon>Viridiplantae</taxon>
        <taxon>Streptophyta</taxon>
        <taxon>Embryophyta</taxon>
        <taxon>Tracheophyta</taxon>
        <taxon>Spermatophyta</taxon>
        <taxon>Magnoliopsida</taxon>
        <taxon>Ranunculales</taxon>
        <taxon>Menispermaceae</taxon>
        <taxon>Menispermoideae</taxon>
        <taxon>Cissampelideae</taxon>
        <taxon>Stephania</taxon>
    </lineage>
</organism>
<keyword evidence="1" id="KW-0472">Membrane</keyword>
<evidence type="ECO:0000313" key="2">
    <source>
        <dbReference type="EMBL" id="KAK9136971.1"/>
    </source>
</evidence>
<evidence type="ECO:0000313" key="3">
    <source>
        <dbReference type="Proteomes" id="UP001417504"/>
    </source>
</evidence>
<keyword evidence="1" id="KW-0812">Transmembrane</keyword>